<dbReference type="Pfam" id="PF01476">
    <property type="entry name" value="LysM"/>
    <property type="match status" value="1"/>
</dbReference>
<evidence type="ECO:0000313" key="2">
    <source>
        <dbReference type="EMBL" id="KAK4344915.1"/>
    </source>
</evidence>
<dbReference type="InterPro" id="IPR036779">
    <property type="entry name" value="LysM_dom_sf"/>
</dbReference>
<dbReference type="CDD" id="cd00118">
    <property type="entry name" value="LysM"/>
    <property type="match status" value="1"/>
</dbReference>
<accession>A0AAE1R3W0</accession>
<protein>
    <recommendedName>
        <fullName evidence="1">LysM domain-containing protein</fullName>
    </recommendedName>
</protein>
<sequence length="78" mass="8937">MKCSFSEARNLEEDDQLGSSKLCDEIYVVEEGETLQTISDKCDDLFILEENTQINDADDVYPGLVLKITSRKLRLMFN</sequence>
<dbReference type="InterPro" id="IPR018392">
    <property type="entry name" value="LysM"/>
</dbReference>
<proteinExistence type="predicted"/>
<dbReference type="PANTHER" id="PTHR33648">
    <property type="entry name" value="EMBRYO SAC 1"/>
    <property type="match status" value="1"/>
</dbReference>
<comment type="caution">
    <text evidence="2">The sequence shown here is derived from an EMBL/GenBank/DDBJ whole genome shotgun (WGS) entry which is preliminary data.</text>
</comment>
<organism evidence="2 3">
    <name type="scientific">Anisodus tanguticus</name>
    <dbReference type="NCBI Taxonomy" id="243964"/>
    <lineage>
        <taxon>Eukaryota</taxon>
        <taxon>Viridiplantae</taxon>
        <taxon>Streptophyta</taxon>
        <taxon>Embryophyta</taxon>
        <taxon>Tracheophyta</taxon>
        <taxon>Spermatophyta</taxon>
        <taxon>Magnoliopsida</taxon>
        <taxon>eudicotyledons</taxon>
        <taxon>Gunneridae</taxon>
        <taxon>Pentapetalae</taxon>
        <taxon>asterids</taxon>
        <taxon>lamiids</taxon>
        <taxon>Solanales</taxon>
        <taxon>Solanaceae</taxon>
        <taxon>Solanoideae</taxon>
        <taxon>Hyoscyameae</taxon>
        <taxon>Anisodus</taxon>
    </lineage>
</organism>
<evidence type="ECO:0000313" key="3">
    <source>
        <dbReference type="Proteomes" id="UP001291623"/>
    </source>
</evidence>
<evidence type="ECO:0000259" key="1">
    <source>
        <dbReference type="Pfam" id="PF01476"/>
    </source>
</evidence>
<reference evidence="2" key="1">
    <citation type="submission" date="2023-12" db="EMBL/GenBank/DDBJ databases">
        <title>Genome assembly of Anisodus tanguticus.</title>
        <authorList>
            <person name="Wang Y.-J."/>
        </authorList>
    </citation>
    <scope>NUCLEOTIDE SEQUENCE</scope>
    <source>
        <strain evidence="2">KB-2021</strain>
        <tissue evidence="2">Leaf</tissue>
    </source>
</reference>
<dbReference type="EMBL" id="JAVYJV010000019">
    <property type="protein sequence ID" value="KAK4344915.1"/>
    <property type="molecule type" value="Genomic_DNA"/>
</dbReference>
<feature type="domain" description="LysM" evidence="1">
    <location>
        <begin position="27"/>
        <end position="69"/>
    </location>
</feature>
<dbReference type="Proteomes" id="UP001291623">
    <property type="component" value="Unassembled WGS sequence"/>
</dbReference>
<dbReference type="AlphaFoldDB" id="A0AAE1R3W0"/>
<dbReference type="PANTHER" id="PTHR33648:SF45">
    <property type="entry name" value="LYSM DOMAIN-CONTAINING PROTEIN, PUTATIVE-RELATED"/>
    <property type="match status" value="1"/>
</dbReference>
<keyword evidence="3" id="KW-1185">Reference proteome</keyword>
<name>A0AAE1R3W0_9SOLA</name>
<gene>
    <name evidence="2" type="ORF">RND71_035091</name>
</gene>
<dbReference type="Gene3D" id="3.10.350.10">
    <property type="entry name" value="LysM domain"/>
    <property type="match status" value="1"/>
</dbReference>